<feature type="domain" description="Alcohol dehydrogenase iron-type/glycerol dehydrogenase GldA" evidence="2">
    <location>
        <begin position="9"/>
        <end position="175"/>
    </location>
</feature>
<name>A0A4P6YVM0_9LACO</name>
<reference evidence="5" key="1">
    <citation type="submission" date="2019-03" db="EMBL/GenBank/DDBJ databases">
        <title>Weissella sp. 26KH-42 Genome sequencing.</title>
        <authorList>
            <person name="Heo J."/>
            <person name="Kim S.-J."/>
            <person name="Kim J.-S."/>
            <person name="Hong S.-B."/>
            <person name="Kwon S.-W."/>
        </authorList>
    </citation>
    <scope>NUCLEOTIDE SEQUENCE [LARGE SCALE GENOMIC DNA]</scope>
    <source>
        <strain evidence="5">26KH-42</strain>
    </source>
</reference>
<dbReference type="Gene3D" id="1.20.1090.10">
    <property type="entry name" value="Dehydroquinate synthase-like - alpha domain"/>
    <property type="match status" value="1"/>
</dbReference>
<dbReference type="SUPFAM" id="SSF56796">
    <property type="entry name" value="Dehydroquinate synthase-like"/>
    <property type="match status" value="1"/>
</dbReference>
<dbReference type="Pfam" id="PF00465">
    <property type="entry name" value="Fe-ADH"/>
    <property type="match status" value="1"/>
</dbReference>
<dbReference type="Proteomes" id="UP000292886">
    <property type="component" value="Chromosome"/>
</dbReference>
<protein>
    <submittedName>
        <fullName evidence="4">Iron-containing alcohol dehydrogenase</fullName>
    </submittedName>
</protein>
<dbReference type="Pfam" id="PF25137">
    <property type="entry name" value="ADH_Fe_C"/>
    <property type="match status" value="1"/>
</dbReference>
<gene>
    <name evidence="4" type="ORF">EQG49_10130</name>
</gene>
<organism evidence="4 5">
    <name type="scientific">Periweissella cryptocerci</name>
    <dbReference type="NCBI Taxonomy" id="2506420"/>
    <lineage>
        <taxon>Bacteria</taxon>
        <taxon>Bacillati</taxon>
        <taxon>Bacillota</taxon>
        <taxon>Bacilli</taxon>
        <taxon>Lactobacillales</taxon>
        <taxon>Lactobacillaceae</taxon>
        <taxon>Periweissella</taxon>
    </lineage>
</organism>
<evidence type="ECO:0000313" key="5">
    <source>
        <dbReference type="Proteomes" id="UP000292886"/>
    </source>
</evidence>
<evidence type="ECO:0000259" key="2">
    <source>
        <dbReference type="Pfam" id="PF00465"/>
    </source>
</evidence>
<dbReference type="AlphaFoldDB" id="A0A4P6YVM0"/>
<dbReference type="GO" id="GO:0046872">
    <property type="term" value="F:metal ion binding"/>
    <property type="evidence" value="ECO:0007669"/>
    <property type="project" value="InterPro"/>
</dbReference>
<dbReference type="OrthoDB" id="9815791at2"/>
<feature type="domain" description="Fe-containing alcohol dehydrogenase-like C-terminal" evidence="3">
    <location>
        <begin position="186"/>
        <end position="385"/>
    </location>
</feature>
<dbReference type="CDD" id="cd08187">
    <property type="entry name" value="BDH"/>
    <property type="match status" value="1"/>
</dbReference>
<dbReference type="KEGG" id="wei:EQG49_10130"/>
<dbReference type="InterPro" id="IPR018211">
    <property type="entry name" value="ADH_Fe_CS"/>
</dbReference>
<keyword evidence="5" id="KW-1185">Reference proteome</keyword>
<dbReference type="GO" id="GO:0005829">
    <property type="term" value="C:cytosol"/>
    <property type="evidence" value="ECO:0007669"/>
    <property type="project" value="TreeGrafter"/>
</dbReference>
<evidence type="ECO:0000256" key="1">
    <source>
        <dbReference type="ARBA" id="ARBA00023002"/>
    </source>
</evidence>
<dbReference type="FunFam" id="3.40.50.1970:FF:000003">
    <property type="entry name" value="Alcohol dehydrogenase, iron-containing"/>
    <property type="match status" value="1"/>
</dbReference>
<accession>A0A4P6YVM0</accession>
<dbReference type="PROSITE" id="PS00060">
    <property type="entry name" value="ADH_IRON_2"/>
    <property type="match status" value="1"/>
</dbReference>
<sequence length="394" mass="42858">MENFRFYVPTDIRFGKDQLDALHDSVAQFGNNVLFIYGGGSIKKSGLYDQVLAQLAGLNVTELSGVEPNPRIESVREAVKLSHENNIDVILAVGGGSVIDAAKVAAAGAKYEGDAWDLVKDASKVGEALPLVDILTLSATGTEMNRNAVITNFDTNEKLGTTGWNLIPAVSFLNPENTFTVSKWQTAAGSADIMSHLFEQYFDRAEGTDIQDFVAEGILKTVIKNAPIAMQDPTNYDARANLMWASSLALNGLTGKGKKNGWTVHPIEHELSAYYDITHGAGLAALTPRWMEFALDATTVDKFAQYGENVWGIKNDDKMKTAKEAILATHDFFASLDIPMTLQGLGIEEDTKFAEMAAEAVRIDALDKNAYAKMTPADVEALYRATSEEFSIDL</sequence>
<dbReference type="GO" id="GO:1990362">
    <property type="term" value="F:butanol dehydrogenase (NAD+) activity"/>
    <property type="evidence" value="ECO:0007669"/>
    <property type="project" value="InterPro"/>
</dbReference>
<dbReference type="Gene3D" id="3.40.50.1970">
    <property type="match status" value="1"/>
</dbReference>
<dbReference type="EMBL" id="CP037940">
    <property type="protein sequence ID" value="QBO36793.1"/>
    <property type="molecule type" value="Genomic_DNA"/>
</dbReference>
<dbReference type="RefSeq" id="WP_133363870.1">
    <property type="nucleotide sequence ID" value="NZ_CP037940.1"/>
</dbReference>
<dbReference type="InterPro" id="IPR044731">
    <property type="entry name" value="BDH-like"/>
</dbReference>
<dbReference type="InterPro" id="IPR001670">
    <property type="entry name" value="ADH_Fe/GldA"/>
</dbReference>
<evidence type="ECO:0000259" key="3">
    <source>
        <dbReference type="Pfam" id="PF25137"/>
    </source>
</evidence>
<dbReference type="InterPro" id="IPR056798">
    <property type="entry name" value="ADH_Fe_C"/>
</dbReference>
<evidence type="ECO:0000313" key="4">
    <source>
        <dbReference type="EMBL" id="QBO36793.1"/>
    </source>
</evidence>
<proteinExistence type="predicted"/>
<dbReference type="GO" id="GO:0008106">
    <property type="term" value="F:alcohol dehydrogenase (NADP+) activity"/>
    <property type="evidence" value="ECO:0007669"/>
    <property type="project" value="TreeGrafter"/>
</dbReference>
<keyword evidence="1" id="KW-0560">Oxidoreductase</keyword>
<dbReference type="GO" id="GO:1990002">
    <property type="term" value="F:methylglyoxal reductase (NADPH) (acetol producing) activity"/>
    <property type="evidence" value="ECO:0007669"/>
    <property type="project" value="TreeGrafter"/>
</dbReference>
<dbReference type="PANTHER" id="PTHR43633">
    <property type="entry name" value="ALCOHOL DEHYDROGENASE YQHD"/>
    <property type="match status" value="1"/>
</dbReference>
<dbReference type="PANTHER" id="PTHR43633:SF1">
    <property type="entry name" value="ALCOHOL DEHYDROGENASE YQHD"/>
    <property type="match status" value="1"/>
</dbReference>